<gene>
    <name evidence="3" type="ORF">SPF06_19930</name>
</gene>
<keyword evidence="1" id="KW-0472">Membrane</keyword>
<protein>
    <submittedName>
        <fullName evidence="3">CPBP family glutamic-type intramembrane protease</fullName>
        <ecNumber evidence="3">3.4.-.-</ecNumber>
    </submittedName>
</protein>
<dbReference type="Proteomes" id="UP001304769">
    <property type="component" value="Unassembled WGS sequence"/>
</dbReference>
<dbReference type="EMBL" id="JAYGGQ010000020">
    <property type="protein sequence ID" value="MEA5456999.1"/>
    <property type="molecule type" value="Genomic_DNA"/>
</dbReference>
<evidence type="ECO:0000259" key="2">
    <source>
        <dbReference type="Pfam" id="PF02517"/>
    </source>
</evidence>
<dbReference type="EC" id="3.4.-.-" evidence="3"/>
<evidence type="ECO:0000256" key="1">
    <source>
        <dbReference type="SAM" id="Phobius"/>
    </source>
</evidence>
<feature type="transmembrane region" description="Helical" evidence="1">
    <location>
        <begin position="211"/>
        <end position="230"/>
    </location>
</feature>
<feature type="transmembrane region" description="Helical" evidence="1">
    <location>
        <begin position="117"/>
        <end position="140"/>
    </location>
</feature>
<keyword evidence="4" id="KW-1185">Reference proteome</keyword>
<name>A0ABU5TBD7_9MICC</name>
<keyword evidence="1" id="KW-1133">Transmembrane helix</keyword>
<feature type="transmembrane region" description="Helical" evidence="1">
    <location>
        <begin position="74"/>
        <end position="97"/>
    </location>
</feature>
<accession>A0ABU5TBD7</accession>
<dbReference type="GO" id="GO:0008233">
    <property type="term" value="F:peptidase activity"/>
    <property type="evidence" value="ECO:0007669"/>
    <property type="project" value="UniProtKB-KW"/>
</dbReference>
<feature type="transmembrane region" description="Helical" evidence="1">
    <location>
        <begin position="161"/>
        <end position="181"/>
    </location>
</feature>
<feature type="transmembrane region" description="Helical" evidence="1">
    <location>
        <begin position="187"/>
        <end position="204"/>
    </location>
</feature>
<keyword evidence="3" id="KW-0645">Protease</keyword>
<dbReference type="Pfam" id="PF02517">
    <property type="entry name" value="Rce1-like"/>
    <property type="match status" value="1"/>
</dbReference>
<feature type="domain" description="CAAX prenyl protease 2/Lysostaphin resistance protein A-like" evidence="2">
    <location>
        <begin position="120"/>
        <end position="223"/>
    </location>
</feature>
<keyword evidence="3" id="KW-0378">Hydrolase</keyword>
<keyword evidence="1" id="KW-0812">Transmembrane</keyword>
<sequence>MRLAWAFLGLVGAVACGWGVEMLSTTIASSPILEASAYLAVWIPLVAALILGLRGQRPREALTALGLRLRPLDLLWGIGIGCMGRAADAMLRLLAVGSTGASHAPTLSSVPASISPAAQTIVLGILAPVIVAPVLEELYFRGFLQRALAAAFARFGEVAKWSLAVVLCSLAFAAVHSLLLLANPAEALLTGAATLVFALAAGTTAAATGRLGGAVVGHVVFNGLGVLLTWPA</sequence>
<evidence type="ECO:0000313" key="4">
    <source>
        <dbReference type="Proteomes" id="UP001304769"/>
    </source>
</evidence>
<dbReference type="RefSeq" id="WP_323280912.1">
    <property type="nucleotide sequence ID" value="NZ_JAYGGQ010000020.1"/>
</dbReference>
<dbReference type="InterPro" id="IPR003675">
    <property type="entry name" value="Rce1/LyrA-like_dom"/>
</dbReference>
<reference evidence="3 4" key="1">
    <citation type="submission" date="2023-12" db="EMBL/GenBank/DDBJ databases">
        <title>Sinomonas terricola sp. nov, isolated from litchi orchard soil in Guangdong, PR China.</title>
        <authorList>
            <person name="Jiaxin W."/>
            <person name="Yang Z."/>
            <person name="Honghui Z."/>
        </authorList>
    </citation>
    <scope>NUCLEOTIDE SEQUENCE [LARGE SCALE GENOMIC DNA]</scope>
    <source>
        <strain evidence="3 4">JGH33</strain>
    </source>
</reference>
<organism evidence="3 4">
    <name type="scientific">Sinomonas terricola</name>
    <dbReference type="NCBI Taxonomy" id="3110330"/>
    <lineage>
        <taxon>Bacteria</taxon>
        <taxon>Bacillati</taxon>
        <taxon>Actinomycetota</taxon>
        <taxon>Actinomycetes</taxon>
        <taxon>Micrococcales</taxon>
        <taxon>Micrococcaceae</taxon>
        <taxon>Sinomonas</taxon>
    </lineage>
</organism>
<dbReference type="GO" id="GO:0006508">
    <property type="term" value="P:proteolysis"/>
    <property type="evidence" value="ECO:0007669"/>
    <property type="project" value="UniProtKB-KW"/>
</dbReference>
<feature type="transmembrane region" description="Helical" evidence="1">
    <location>
        <begin position="35"/>
        <end position="53"/>
    </location>
</feature>
<comment type="caution">
    <text evidence="3">The sequence shown here is derived from an EMBL/GenBank/DDBJ whole genome shotgun (WGS) entry which is preliminary data.</text>
</comment>
<evidence type="ECO:0000313" key="3">
    <source>
        <dbReference type="EMBL" id="MEA5456999.1"/>
    </source>
</evidence>
<dbReference type="PROSITE" id="PS51257">
    <property type="entry name" value="PROKAR_LIPOPROTEIN"/>
    <property type="match status" value="1"/>
</dbReference>
<proteinExistence type="predicted"/>